<protein>
    <submittedName>
        <fullName evidence="1">Uncharacterized protein</fullName>
    </submittedName>
</protein>
<evidence type="ECO:0000313" key="2">
    <source>
        <dbReference type="Proteomes" id="UP000432464"/>
    </source>
</evidence>
<reference evidence="1 2" key="1">
    <citation type="submission" date="2019-11" db="EMBL/GenBank/DDBJ databases">
        <title>Nocardia sp. nov. CT2-14 isolated from soil.</title>
        <authorList>
            <person name="Kanchanasin P."/>
            <person name="Tanasupawat S."/>
            <person name="Yuki M."/>
            <person name="Kudo T."/>
        </authorList>
    </citation>
    <scope>NUCLEOTIDE SEQUENCE [LARGE SCALE GENOMIC DNA]</scope>
    <source>
        <strain evidence="1 2">CT2-14</strain>
    </source>
</reference>
<comment type="caution">
    <text evidence="1">The sequence shown here is derived from an EMBL/GenBank/DDBJ whole genome shotgun (WGS) entry which is preliminary data.</text>
</comment>
<dbReference type="EMBL" id="WMBB01000010">
    <property type="protein sequence ID" value="MTE15428.1"/>
    <property type="molecule type" value="Genomic_DNA"/>
</dbReference>
<gene>
    <name evidence="1" type="ORF">GLP40_21975</name>
</gene>
<dbReference type="AlphaFoldDB" id="A0A6I3L2B4"/>
<organism evidence="1 2">
    <name type="scientific">Nocardia aurantiaca</name>
    <dbReference type="NCBI Taxonomy" id="2675850"/>
    <lineage>
        <taxon>Bacteria</taxon>
        <taxon>Bacillati</taxon>
        <taxon>Actinomycetota</taxon>
        <taxon>Actinomycetes</taxon>
        <taxon>Mycobacteriales</taxon>
        <taxon>Nocardiaceae</taxon>
        <taxon>Nocardia</taxon>
    </lineage>
</organism>
<evidence type="ECO:0000313" key="1">
    <source>
        <dbReference type="EMBL" id="MTE15428.1"/>
    </source>
</evidence>
<proteinExistence type="predicted"/>
<dbReference type="Proteomes" id="UP000432464">
    <property type="component" value="Unassembled WGS sequence"/>
</dbReference>
<keyword evidence="2" id="KW-1185">Reference proteome</keyword>
<sequence length="77" mass="8621">MIRLPDWVEVGAPVRFRMTGRDDVECTISAITPAGRVTLCNGECFDPTDLMPGSHDATRYFEKFNRLSGMVKSVRKA</sequence>
<name>A0A6I3L2B4_9NOCA</name>
<accession>A0A6I3L2B4</accession>
<dbReference type="RefSeq" id="WP_154789867.1">
    <property type="nucleotide sequence ID" value="NZ_WMBB01000010.1"/>
</dbReference>